<dbReference type="InterPro" id="IPR030976">
    <property type="entry name" value="Mod_pep_NH_fam"/>
</dbReference>
<proteinExistence type="predicted"/>
<dbReference type="EMBL" id="VLKN01000001">
    <property type="protein sequence ID" value="TWI05818.1"/>
    <property type="molecule type" value="Genomic_DNA"/>
</dbReference>
<dbReference type="OrthoDB" id="6008593at2"/>
<name>A0A562LDW9_9GAMM</name>
<organism evidence="1 2">
    <name type="scientific">Luteimonas cucumeris</name>
    <dbReference type="NCBI Taxonomy" id="985012"/>
    <lineage>
        <taxon>Bacteria</taxon>
        <taxon>Pseudomonadati</taxon>
        <taxon>Pseudomonadota</taxon>
        <taxon>Gammaproteobacteria</taxon>
        <taxon>Lysobacterales</taxon>
        <taxon>Lysobacteraceae</taxon>
        <taxon>Luteimonas</taxon>
    </lineage>
</organism>
<protein>
    <submittedName>
        <fullName evidence="1">Putative modified peptide</fullName>
    </submittedName>
</protein>
<dbReference type="RefSeq" id="WP_144897546.1">
    <property type="nucleotide sequence ID" value="NZ_VLKN01000001.1"/>
</dbReference>
<dbReference type="AlphaFoldDB" id="A0A562LDW9"/>
<accession>A0A562LDW9</accession>
<dbReference type="NCBIfam" id="TIGR04509">
    <property type="entry name" value="mod_pep_NH_fam"/>
    <property type="match status" value="1"/>
</dbReference>
<keyword evidence="2" id="KW-1185">Reference proteome</keyword>
<dbReference type="Proteomes" id="UP000315167">
    <property type="component" value="Unassembled WGS sequence"/>
</dbReference>
<evidence type="ECO:0000313" key="2">
    <source>
        <dbReference type="Proteomes" id="UP000315167"/>
    </source>
</evidence>
<gene>
    <name evidence="1" type="ORF">IP90_00074</name>
</gene>
<comment type="caution">
    <text evidence="1">The sequence shown here is derived from an EMBL/GenBank/DDBJ whole genome shotgun (WGS) entry which is preliminary data.</text>
</comment>
<evidence type="ECO:0000313" key="1">
    <source>
        <dbReference type="EMBL" id="TWI05818.1"/>
    </source>
</evidence>
<sequence length="111" mass="11663">MAIKGNGPAPLDPKVIETLLDRLSTDDDFRSLFQKDAGAALREAGHMPPPAEGMKTGLAASASAGSCLQMRTTDRLASKDDIARDRAKLESTLAMIQGFMCPAELLDGGSS</sequence>
<reference evidence="1 2" key="1">
    <citation type="journal article" date="2015" name="Stand. Genomic Sci.">
        <title>Genomic Encyclopedia of Bacterial and Archaeal Type Strains, Phase III: the genomes of soil and plant-associated and newly described type strains.</title>
        <authorList>
            <person name="Whitman W.B."/>
            <person name="Woyke T."/>
            <person name="Klenk H.P."/>
            <person name="Zhou Y."/>
            <person name="Lilburn T.G."/>
            <person name="Beck B.J."/>
            <person name="De Vos P."/>
            <person name="Vandamme P."/>
            <person name="Eisen J.A."/>
            <person name="Garrity G."/>
            <person name="Hugenholtz P."/>
            <person name="Kyrpides N.C."/>
        </authorList>
    </citation>
    <scope>NUCLEOTIDE SEQUENCE [LARGE SCALE GENOMIC DNA]</scope>
    <source>
        <strain evidence="1 2">CGMCC 1.10821</strain>
    </source>
</reference>